<feature type="signal peptide" evidence="3">
    <location>
        <begin position="1"/>
        <end position="33"/>
    </location>
</feature>
<feature type="chain" id="PRO_5009607233" description="Galactose oxidase" evidence="3">
    <location>
        <begin position="34"/>
        <end position="532"/>
    </location>
</feature>
<dbReference type="PANTHER" id="PTHR46344:SF27">
    <property type="entry name" value="KELCH REPEAT SUPERFAMILY PROTEIN"/>
    <property type="match status" value="1"/>
</dbReference>
<dbReference type="AlphaFoldDB" id="A0A1I9YH17"/>
<dbReference type="InterPro" id="IPR011043">
    <property type="entry name" value="Gal_Oxase/kelch_b-propeller"/>
</dbReference>
<evidence type="ECO:0000256" key="2">
    <source>
        <dbReference type="ARBA" id="ARBA00022737"/>
    </source>
</evidence>
<keyword evidence="5" id="KW-1185">Reference proteome</keyword>
<dbReference type="SUPFAM" id="SSF50965">
    <property type="entry name" value="Galactose oxidase, central domain"/>
    <property type="match status" value="1"/>
</dbReference>
<evidence type="ECO:0000313" key="4">
    <source>
        <dbReference type="EMBL" id="APA85600.1"/>
    </source>
</evidence>
<keyword evidence="1" id="KW-0880">Kelch repeat</keyword>
<proteinExistence type="predicted"/>
<dbReference type="Gene3D" id="2.130.10.80">
    <property type="entry name" value="Galactose oxidase/kelch, beta-propeller"/>
    <property type="match status" value="1"/>
</dbReference>
<dbReference type="EMBL" id="CP017561">
    <property type="protein sequence ID" value="APA85600.1"/>
    <property type="molecule type" value="Genomic_DNA"/>
</dbReference>
<dbReference type="InterPro" id="IPR037293">
    <property type="entry name" value="Gal_Oxidase_central_sf"/>
</dbReference>
<evidence type="ECO:0008006" key="6">
    <source>
        <dbReference type="Google" id="ProtNLM"/>
    </source>
</evidence>
<reference evidence="4" key="2">
    <citation type="submission" date="2021-06" db="EMBL/GenBank/DDBJ databases">
        <authorList>
            <person name="Rogers T.H."/>
            <person name="Ramsay J.P."/>
            <person name="Wang P."/>
            <person name="Terpolilli J."/>
        </authorList>
    </citation>
    <scope>NUCLEOTIDE SEQUENCE</scope>
    <source>
        <strain evidence="4">WSM5005</strain>
    </source>
</reference>
<keyword evidence="3" id="KW-0732">Signal</keyword>
<dbReference type="InterPro" id="IPR015915">
    <property type="entry name" value="Kelch-typ_b-propeller"/>
</dbReference>
<dbReference type="Proteomes" id="UP000179860">
    <property type="component" value="Chromosome 1"/>
</dbReference>
<reference evidence="4" key="1">
    <citation type="submission" date="2016-09" db="EMBL/GenBank/DDBJ databases">
        <title>The Complete Genome of Burkholderia sprentiae wsm5005.</title>
        <authorList>
            <person name="De Meyer S."/>
            <person name="Wang P."/>
            <person name="Terpolilli J."/>
        </authorList>
    </citation>
    <scope>NUCLEOTIDE SEQUENCE [LARGE SCALE GENOMIC DNA]</scope>
    <source>
        <strain evidence="4">WSM5005</strain>
    </source>
</reference>
<protein>
    <recommendedName>
        <fullName evidence="6">Galactose oxidase</fullName>
    </recommendedName>
</protein>
<dbReference type="Pfam" id="PF01344">
    <property type="entry name" value="Kelch_1"/>
    <property type="match status" value="1"/>
</dbReference>
<accession>A0A1I9YH17</accession>
<dbReference type="InterPro" id="IPR006652">
    <property type="entry name" value="Kelch_1"/>
</dbReference>
<evidence type="ECO:0000256" key="3">
    <source>
        <dbReference type="SAM" id="SignalP"/>
    </source>
</evidence>
<evidence type="ECO:0000256" key="1">
    <source>
        <dbReference type="ARBA" id="ARBA00022441"/>
    </source>
</evidence>
<gene>
    <name evidence="4" type="ORF">BJG93_09525</name>
</gene>
<evidence type="ECO:0000313" key="5">
    <source>
        <dbReference type="Proteomes" id="UP000179860"/>
    </source>
</evidence>
<dbReference type="PANTHER" id="PTHR46344">
    <property type="entry name" value="OS02G0202900 PROTEIN"/>
    <property type="match status" value="1"/>
</dbReference>
<dbReference type="SUPFAM" id="SSF117281">
    <property type="entry name" value="Kelch motif"/>
    <property type="match status" value="1"/>
</dbReference>
<dbReference type="OrthoDB" id="601499at2"/>
<sequence>MDIEIDGVLKTAKVKASACAIVCVLGWSTLGHAATWTKLTNAAPSGVGTMVLLTDGTVMVQGNPYDTWLRLSPSATGSYVDGTWSALAPMSKARLYFSLNVLPSGKVWVLGGEYSGTPLQQNITNTGELYDPLANTWAPVTDFPEQYFGDDPSMLLPNGKILAGSIFTNQTYLYDIASNSWSFGGSKVYPDRSDEETWVKMVRGKVLTYDLFESVAQNGQYAETYDPTTHTWSSISPSDGSARGTIPALSSAAIGYELGPFLKVRGNGVQGQIFGIGATGHTALYSPSTNTWAPGPDVFGSLAGKSVLFGSDDAPGAVIPSGHVVFAADAGPTSGLFSPPTQLFDYDPVANSITPLSPSIPDSNLGSIAAFITRLLVLPNGQILFSDSSRQLWVYSPDGAPQRSWVPVFSNVKYSGAGVFTLHGVRMNGQSAGSSYGDDVESDENYPIVRLQDAAGHVYYGRTTNWAKTGVGQGANEETVDFTLKTGMVPGNYSIIVSGAGISSTPRCVTITSDQIKGVGGASNAAITCHGN</sequence>
<dbReference type="KEGG" id="pspw:BJG93_09525"/>
<dbReference type="STRING" id="754502.BJG93_09525"/>
<dbReference type="RefSeq" id="WP_027196906.1">
    <property type="nucleotide sequence ID" value="NZ_CP017561.2"/>
</dbReference>
<dbReference type="Gene3D" id="2.120.10.80">
    <property type="entry name" value="Kelch-type beta propeller"/>
    <property type="match status" value="1"/>
</dbReference>
<keyword evidence="2" id="KW-0677">Repeat</keyword>
<organism evidence="4 5">
    <name type="scientific">Paraburkholderia sprentiae WSM5005</name>
    <dbReference type="NCBI Taxonomy" id="754502"/>
    <lineage>
        <taxon>Bacteria</taxon>
        <taxon>Pseudomonadati</taxon>
        <taxon>Pseudomonadota</taxon>
        <taxon>Betaproteobacteria</taxon>
        <taxon>Burkholderiales</taxon>
        <taxon>Burkholderiaceae</taxon>
        <taxon>Paraburkholderia</taxon>
    </lineage>
</organism>
<name>A0A1I9YH17_9BURK</name>